<protein>
    <submittedName>
        <fullName evidence="3 4">Uncharacterized protein LOC116558834 isoform X1</fullName>
    </submittedName>
</protein>
<dbReference type="RefSeq" id="XP_032144962.1">
    <property type="nucleotide sequence ID" value="XM_032289071.1"/>
</dbReference>
<evidence type="ECO:0000256" key="1">
    <source>
        <dbReference type="SAM" id="MobiDB-lite"/>
    </source>
</evidence>
<keyword evidence="2" id="KW-1185">Reference proteome</keyword>
<name>A0A6J3IR48_SAPAP</name>
<feature type="compositionally biased region" description="Low complexity" evidence="1">
    <location>
        <begin position="137"/>
        <end position="149"/>
    </location>
</feature>
<accession>A0A6J3IR48</accession>
<dbReference type="Proteomes" id="UP000504640">
    <property type="component" value="Unplaced"/>
</dbReference>
<dbReference type="GeneID" id="116558834"/>
<evidence type="ECO:0000313" key="2">
    <source>
        <dbReference type="Proteomes" id="UP000504640"/>
    </source>
</evidence>
<dbReference type="RefSeq" id="XP_032144953.1">
    <property type="nucleotide sequence ID" value="XM_032289062.1"/>
</dbReference>
<evidence type="ECO:0000313" key="3">
    <source>
        <dbReference type="RefSeq" id="XP_032144953.1"/>
    </source>
</evidence>
<gene>
    <name evidence="3 4" type="primary">LOC116558834</name>
</gene>
<organism evidence="2 3">
    <name type="scientific">Sapajus apella</name>
    <name type="common">Brown-capped capuchin</name>
    <name type="synonym">Cebus apella</name>
    <dbReference type="NCBI Taxonomy" id="9515"/>
    <lineage>
        <taxon>Eukaryota</taxon>
        <taxon>Metazoa</taxon>
        <taxon>Chordata</taxon>
        <taxon>Craniata</taxon>
        <taxon>Vertebrata</taxon>
        <taxon>Euteleostomi</taxon>
        <taxon>Mammalia</taxon>
        <taxon>Eutheria</taxon>
        <taxon>Euarchontoglires</taxon>
        <taxon>Primates</taxon>
        <taxon>Haplorrhini</taxon>
        <taxon>Platyrrhini</taxon>
        <taxon>Cebidae</taxon>
        <taxon>Cebinae</taxon>
        <taxon>Sapajus</taxon>
    </lineage>
</organism>
<proteinExistence type="predicted"/>
<evidence type="ECO:0000313" key="4">
    <source>
        <dbReference type="RefSeq" id="XP_032144962.1"/>
    </source>
</evidence>
<feature type="region of interest" description="Disordered" evidence="1">
    <location>
        <begin position="93"/>
        <end position="155"/>
    </location>
</feature>
<feature type="region of interest" description="Disordered" evidence="1">
    <location>
        <begin position="28"/>
        <end position="67"/>
    </location>
</feature>
<reference evidence="3 4" key="1">
    <citation type="submission" date="2025-04" db="UniProtKB">
        <authorList>
            <consortium name="RefSeq"/>
        </authorList>
    </citation>
    <scope>IDENTIFICATION</scope>
    <source>
        <tissue evidence="3 4">Blood</tissue>
    </source>
</reference>
<dbReference type="AlphaFoldDB" id="A0A6J3IR48"/>
<sequence>MSTTVRQKPPPLWSFPWEVLASALGPASAAVFQRPRRREPWLDHPGPGAGPGASGRPAFPARSRRVQRGEVCGRRRLCTSRASPAEHGAAFLRAEQTAFPPRAAGRAGRGLSRWGPREGAARVLPGERRRESGGRRAGAPACPSGSAAGLPKDQVRAGPHPTLMLALVRVDCPLRCLAKGSSHWWCDRGH</sequence>
<feature type="compositionally biased region" description="Basic and acidic residues" evidence="1">
    <location>
        <begin position="115"/>
        <end position="134"/>
    </location>
</feature>